<keyword evidence="11" id="KW-1185">Reference proteome</keyword>
<protein>
    <submittedName>
        <fullName evidence="10">Type 4 prepilin-like proteins leader peptide-processing enzyme</fullName>
    </submittedName>
</protein>
<keyword evidence="4 7" id="KW-0812">Transmembrane</keyword>
<dbReference type="Gene3D" id="1.20.120.1220">
    <property type="match status" value="1"/>
</dbReference>
<evidence type="ECO:0000256" key="4">
    <source>
        <dbReference type="ARBA" id="ARBA00022692"/>
    </source>
</evidence>
<evidence type="ECO:0000313" key="11">
    <source>
        <dbReference type="Proteomes" id="UP000676917"/>
    </source>
</evidence>
<feature type="transmembrane region" description="Helical" evidence="7">
    <location>
        <begin position="180"/>
        <end position="213"/>
    </location>
</feature>
<evidence type="ECO:0000256" key="6">
    <source>
        <dbReference type="ARBA" id="ARBA00023136"/>
    </source>
</evidence>
<dbReference type="EMBL" id="BORP01000004">
    <property type="protein sequence ID" value="GIO27823.1"/>
    <property type="molecule type" value="Genomic_DNA"/>
</dbReference>
<feature type="transmembrane region" description="Helical" evidence="7">
    <location>
        <begin position="150"/>
        <end position="168"/>
    </location>
</feature>
<feature type="transmembrane region" description="Helical" evidence="7">
    <location>
        <begin position="225"/>
        <end position="247"/>
    </location>
</feature>
<evidence type="ECO:0000259" key="9">
    <source>
        <dbReference type="Pfam" id="PF06750"/>
    </source>
</evidence>
<feature type="transmembrane region" description="Helical" evidence="7">
    <location>
        <begin position="74"/>
        <end position="94"/>
    </location>
</feature>
<feature type="transmembrane region" description="Helical" evidence="7">
    <location>
        <begin position="100"/>
        <end position="120"/>
    </location>
</feature>
<evidence type="ECO:0000256" key="3">
    <source>
        <dbReference type="ARBA" id="ARBA00022475"/>
    </source>
</evidence>
<sequence length="251" mass="28165">MEYLGYLYFFILGIIFGSFFNVVGLRLPINQNFTYGRSYCPSCNHALAWYELIPVLSYVFQLGKCRYCENKISTVYPMIELFTGLLFLLCFIKYGLSIELIIGLLLMSLLVIIFVTDINYMLIPNKVLLFFLPIFSVLRIIVPLDPWWSPIAGAIIGFGIVAVIILVSRGGMGAGDMKLFAVLGIVLGLKMVLLAFFLSCVIGAIVGICLLIIKRINRKQAVPFGPYIVIGTVLAYLYGDSILEWYFSTIL</sequence>
<dbReference type="GO" id="GO:0006465">
    <property type="term" value="P:signal peptide processing"/>
    <property type="evidence" value="ECO:0007669"/>
    <property type="project" value="TreeGrafter"/>
</dbReference>
<keyword evidence="5 7" id="KW-1133">Transmembrane helix</keyword>
<evidence type="ECO:0000313" key="10">
    <source>
        <dbReference type="EMBL" id="GIO27823.1"/>
    </source>
</evidence>
<dbReference type="PANTHER" id="PTHR30487">
    <property type="entry name" value="TYPE 4 PREPILIN-LIKE PROTEINS LEADER PEPTIDE-PROCESSING ENZYME"/>
    <property type="match status" value="1"/>
</dbReference>
<dbReference type="InterPro" id="IPR000045">
    <property type="entry name" value="Prepilin_IV_endopep_pep"/>
</dbReference>
<dbReference type="GO" id="GO:0005886">
    <property type="term" value="C:plasma membrane"/>
    <property type="evidence" value="ECO:0007669"/>
    <property type="project" value="UniProtKB-SubCell"/>
</dbReference>
<reference evidence="10" key="1">
    <citation type="submission" date="2021-03" db="EMBL/GenBank/DDBJ databases">
        <title>Antimicrobial resistance genes in bacteria isolated from Japanese honey, and their potential for conferring macrolide and lincosamide resistance in the American foulbrood pathogen Paenibacillus larvae.</title>
        <authorList>
            <person name="Okamoto M."/>
            <person name="Kumagai M."/>
            <person name="Kanamori H."/>
            <person name="Takamatsu D."/>
        </authorList>
    </citation>
    <scope>NUCLEOTIDE SEQUENCE</scope>
    <source>
        <strain evidence="10">J43TS3</strain>
    </source>
</reference>
<comment type="subcellular location">
    <subcellularLocation>
        <location evidence="1">Cell membrane</location>
        <topology evidence="1">Multi-pass membrane protein</topology>
    </subcellularLocation>
</comment>
<evidence type="ECO:0000256" key="5">
    <source>
        <dbReference type="ARBA" id="ARBA00022989"/>
    </source>
</evidence>
<name>A0A920C7M3_9BACI</name>
<evidence type="ECO:0000259" key="8">
    <source>
        <dbReference type="Pfam" id="PF01478"/>
    </source>
</evidence>
<dbReference type="Pfam" id="PF01478">
    <property type="entry name" value="Peptidase_A24"/>
    <property type="match status" value="1"/>
</dbReference>
<organism evidence="10 11">
    <name type="scientific">Ornithinibacillus bavariensis</name>
    <dbReference type="NCBI Taxonomy" id="545502"/>
    <lineage>
        <taxon>Bacteria</taxon>
        <taxon>Bacillati</taxon>
        <taxon>Bacillota</taxon>
        <taxon>Bacilli</taxon>
        <taxon>Bacillales</taxon>
        <taxon>Bacillaceae</taxon>
        <taxon>Ornithinibacillus</taxon>
    </lineage>
</organism>
<keyword evidence="6 7" id="KW-0472">Membrane</keyword>
<dbReference type="Pfam" id="PF06750">
    <property type="entry name" value="A24_N_bact"/>
    <property type="match status" value="1"/>
</dbReference>
<feature type="transmembrane region" description="Helical" evidence="7">
    <location>
        <begin position="6"/>
        <end position="27"/>
    </location>
</feature>
<dbReference type="PANTHER" id="PTHR30487:SF0">
    <property type="entry name" value="PREPILIN LEADER PEPTIDASE_N-METHYLTRANSFERASE-RELATED"/>
    <property type="match status" value="1"/>
</dbReference>
<evidence type="ECO:0000256" key="2">
    <source>
        <dbReference type="ARBA" id="ARBA00005801"/>
    </source>
</evidence>
<evidence type="ECO:0000256" key="1">
    <source>
        <dbReference type="ARBA" id="ARBA00004651"/>
    </source>
</evidence>
<dbReference type="GO" id="GO:0004190">
    <property type="term" value="F:aspartic-type endopeptidase activity"/>
    <property type="evidence" value="ECO:0007669"/>
    <property type="project" value="InterPro"/>
</dbReference>
<proteinExistence type="inferred from homology"/>
<evidence type="ECO:0000256" key="7">
    <source>
        <dbReference type="SAM" id="Phobius"/>
    </source>
</evidence>
<comment type="similarity">
    <text evidence="2">Belongs to the peptidase A24 family.</text>
</comment>
<feature type="domain" description="Prepilin type IV endopeptidase peptidase" evidence="8">
    <location>
        <begin position="104"/>
        <end position="208"/>
    </location>
</feature>
<accession>A0A920C7M3</accession>
<gene>
    <name evidence="10" type="primary">comC</name>
    <name evidence="10" type="ORF">J43TS3_24340</name>
</gene>
<feature type="domain" description="Prepilin peptidase A24 N-terminal" evidence="9">
    <location>
        <begin position="11"/>
        <end position="93"/>
    </location>
</feature>
<dbReference type="Proteomes" id="UP000676917">
    <property type="component" value="Unassembled WGS sequence"/>
</dbReference>
<dbReference type="InterPro" id="IPR050882">
    <property type="entry name" value="Prepilin_peptidase/N-MTase"/>
</dbReference>
<feature type="transmembrane region" description="Helical" evidence="7">
    <location>
        <begin position="127"/>
        <end position="144"/>
    </location>
</feature>
<comment type="caution">
    <text evidence="10">The sequence shown here is derived from an EMBL/GenBank/DDBJ whole genome shotgun (WGS) entry which is preliminary data.</text>
</comment>
<keyword evidence="3" id="KW-1003">Cell membrane</keyword>
<dbReference type="AlphaFoldDB" id="A0A920C7M3"/>
<dbReference type="RefSeq" id="WP_212921278.1">
    <property type="nucleotide sequence ID" value="NZ_BORP01000004.1"/>
</dbReference>
<dbReference type="InterPro" id="IPR010627">
    <property type="entry name" value="Prepilin_pept_A24_N"/>
</dbReference>